<accession>D8TMK4</accession>
<dbReference type="PANTHER" id="PTHR32467">
    <property type="entry name" value="AP2-LIKE ETHYLENE-RESPONSIVE TRANSCRIPTION FACTOR"/>
    <property type="match status" value="1"/>
</dbReference>
<feature type="compositionally biased region" description="Pro residues" evidence="6">
    <location>
        <begin position="340"/>
        <end position="351"/>
    </location>
</feature>
<dbReference type="EMBL" id="GL378328">
    <property type="protein sequence ID" value="EFJ51139.1"/>
    <property type="molecule type" value="Genomic_DNA"/>
</dbReference>
<evidence type="ECO:0000313" key="9">
    <source>
        <dbReference type="Proteomes" id="UP000001058"/>
    </source>
</evidence>
<feature type="compositionally biased region" description="Basic and acidic residues" evidence="6">
    <location>
        <begin position="688"/>
        <end position="704"/>
    </location>
</feature>
<keyword evidence="3" id="KW-0238">DNA-binding</keyword>
<keyword evidence="9" id="KW-1185">Reference proteome</keyword>
<dbReference type="Gene3D" id="3.30.730.10">
    <property type="entry name" value="AP2/ERF domain"/>
    <property type="match status" value="1"/>
</dbReference>
<sequence length="946" mass="98406">MEASAEKTSTLGSCDKLDHRRVLRRNLCTGFGQMEALALVAKASSRHSLFKGVTLYKRTSKWRAQISHGGRTVTLGDYNTEEEAARVFDRACICKYGKDAVCNFPLEDYMSEWEELWATTIPALLIKFKEERQRCKAARGPGGVRAGQAALGQQFEQDRIRPEVVAALEGSSTTGRHGRGLDFQSAYFPGTAYAHPGPSGQLCAGNPVGGPLNQIQIQIQNFNDHRRTHAEQLKMEMEPSENIERATSDDGDGDGAHHLEPTPATSSPAAVRRRATASRPAATGTAGGGGGGGSPPDAATEWPIPEAAAAAAAAPPDELVTVFTGADGASRREGLAAATRPPPSMPLLNFPPPMRLHGSNYVPSWRRASVCSGRMGIEGGEFDGESVWKGHSEVFLSGSGTAAGDADATAAQQRRVVHSPVAQPSVPQPPSYPDNFRAQQHGSDGGALDEMPYMVDYTSGRVVLPTRLGFPTLPLLNLPAPRTLTAKRTVREEMAVVAAAEVETDDVGGTGFAAAAPQSPVASTHAVPSGFRALGTPLQELGLDPSHAAVPRGMVVRRVHYSTSPWPPAKRLRLAAIAAAAAPPPPPAPQTDEEPMGVVMTTTDTAAGEGEEEEEEVDRNARFAKSSGSDGAGRAAECRSAVVRRWRCGPPSGESAAAMARFTAAAGERGTAVAAAASRPPMTTTRDGVSREGSCRQRPPEPEPHTSPVPAACAPSSAAVTLQPGATCASPVAAPPAAAATAAAATAAAAAVEGLSMEELHELLLAALSRPPAAAARRGHQHLPSANAPPRLSLQTSHPGGSKETEALKNPSSQATRGSSGGGSIDRTPSHVSPLVVAPAAAAAAAAVNGGDAAAAGGSMFINQAPGQKWRLPASLHDWEHTLHERPRAPAVRLTLCRNDEYDSYSVGGSVGGGSNRGADASLSIEVPLVLRVPANLQQQILSMLK</sequence>
<feature type="compositionally biased region" description="Gly residues" evidence="6">
    <location>
        <begin position="285"/>
        <end position="294"/>
    </location>
</feature>
<comment type="subcellular location">
    <subcellularLocation>
        <location evidence="1">Nucleus</location>
    </subcellularLocation>
</comment>
<feature type="region of interest" description="Disordered" evidence="6">
    <location>
        <begin position="606"/>
        <end position="635"/>
    </location>
</feature>
<dbReference type="Proteomes" id="UP000001058">
    <property type="component" value="Unassembled WGS sequence"/>
</dbReference>
<dbReference type="GO" id="GO:0003677">
    <property type="term" value="F:DNA binding"/>
    <property type="evidence" value="ECO:0007669"/>
    <property type="project" value="UniProtKB-KW"/>
</dbReference>
<dbReference type="PROSITE" id="PS51032">
    <property type="entry name" value="AP2_ERF"/>
    <property type="match status" value="1"/>
</dbReference>
<name>D8TMK4_VOLCA</name>
<evidence type="ECO:0000256" key="5">
    <source>
        <dbReference type="ARBA" id="ARBA00023242"/>
    </source>
</evidence>
<dbReference type="RefSeq" id="XP_002947606.1">
    <property type="nucleotide sequence ID" value="XM_002947560.1"/>
</dbReference>
<dbReference type="InterPro" id="IPR001471">
    <property type="entry name" value="AP2/ERF_dom"/>
</dbReference>
<feature type="region of interest" description="Disordered" evidence="6">
    <location>
        <begin position="235"/>
        <end position="301"/>
    </location>
</feature>
<proteinExistence type="predicted"/>
<dbReference type="CDD" id="cd00018">
    <property type="entry name" value="AP2"/>
    <property type="match status" value="1"/>
</dbReference>
<feature type="region of interest" description="Disordered" evidence="6">
    <location>
        <begin position="331"/>
        <end position="351"/>
    </location>
</feature>
<dbReference type="AlphaFoldDB" id="D8TMK4"/>
<evidence type="ECO:0000256" key="2">
    <source>
        <dbReference type="ARBA" id="ARBA00023015"/>
    </source>
</evidence>
<dbReference type="PANTHER" id="PTHR32467:SF213">
    <property type="entry name" value="OS03G0770700 PROTEIN"/>
    <property type="match status" value="1"/>
</dbReference>
<evidence type="ECO:0000256" key="4">
    <source>
        <dbReference type="ARBA" id="ARBA00023163"/>
    </source>
</evidence>
<dbReference type="SUPFAM" id="SSF54171">
    <property type="entry name" value="DNA-binding domain"/>
    <property type="match status" value="1"/>
</dbReference>
<dbReference type="GO" id="GO:0003700">
    <property type="term" value="F:DNA-binding transcription factor activity"/>
    <property type="evidence" value="ECO:0007669"/>
    <property type="project" value="InterPro"/>
</dbReference>
<dbReference type="KEGG" id="vcn:VOLCADRAFT_87913"/>
<dbReference type="GO" id="GO:0005634">
    <property type="term" value="C:nucleus"/>
    <property type="evidence" value="ECO:0007669"/>
    <property type="project" value="UniProtKB-SubCell"/>
</dbReference>
<evidence type="ECO:0000256" key="3">
    <source>
        <dbReference type="ARBA" id="ARBA00023125"/>
    </source>
</evidence>
<feature type="compositionally biased region" description="Basic and acidic residues" evidence="6">
    <location>
        <begin position="235"/>
        <end position="260"/>
    </location>
</feature>
<gene>
    <name evidence="8" type="ORF">VOLCADRAFT_87913</name>
</gene>
<dbReference type="InParanoid" id="D8TMK4"/>
<protein>
    <recommendedName>
        <fullName evidence="7">AP2/ERF domain-containing protein</fullName>
    </recommendedName>
</protein>
<dbReference type="InterPro" id="IPR036955">
    <property type="entry name" value="AP2/ERF_dom_sf"/>
</dbReference>
<dbReference type="STRING" id="3068.D8TMK4"/>
<keyword evidence="2" id="KW-0805">Transcription regulation</keyword>
<organism evidence="9">
    <name type="scientific">Volvox carteri f. nagariensis</name>
    <dbReference type="NCBI Taxonomy" id="3068"/>
    <lineage>
        <taxon>Eukaryota</taxon>
        <taxon>Viridiplantae</taxon>
        <taxon>Chlorophyta</taxon>
        <taxon>core chlorophytes</taxon>
        <taxon>Chlorophyceae</taxon>
        <taxon>CS clade</taxon>
        <taxon>Chlamydomonadales</taxon>
        <taxon>Volvocaceae</taxon>
        <taxon>Volvox</taxon>
    </lineage>
</organism>
<dbReference type="InterPro" id="IPR016177">
    <property type="entry name" value="DNA-bd_dom_sf"/>
</dbReference>
<feature type="domain" description="AP2/ERF" evidence="7">
    <location>
        <begin position="49"/>
        <end position="105"/>
    </location>
</feature>
<dbReference type="OrthoDB" id="568096at2759"/>
<evidence type="ECO:0000313" key="8">
    <source>
        <dbReference type="EMBL" id="EFJ51139.1"/>
    </source>
</evidence>
<evidence type="ECO:0000256" key="1">
    <source>
        <dbReference type="ARBA" id="ARBA00004123"/>
    </source>
</evidence>
<reference evidence="8 9" key="1">
    <citation type="journal article" date="2010" name="Science">
        <title>Genomic analysis of organismal complexity in the multicellular green alga Volvox carteri.</title>
        <authorList>
            <person name="Prochnik S.E."/>
            <person name="Umen J."/>
            <person name="Nedelcu A.M."/>
            <person name="Hallmann A."/>
            <person name="Miller S.M."/>
            <person name="Nishii I."/>
            <person name="Ferris P."/>
            <person name="Kuo A."/>
            <person name="Mitros T."/>
            <person name="Fritz-Laylin L.K."/>
            <person name="Hellsten U."/>
            <person name="Chapman J."/>
            <person name="Simakov O."/>
            <person name="Rensing S.A."/>
            <person name="Terry A."/>
            <person name="Pangilinan J."/>
            <person name="Kapitonov V."/>
            <person name="Jurka J."/>
            <person name="Salamov A."/>
            <person name="Shapiro H."/>
            <person name="Schmutz J."/>
            <person name="Grimwood J."/>
            <person name="Lindquist E."/>
            <person name="Lucas S."/>
            <person name="Grigoriev I.V."/>
            <person name="Schmitt R."/>
            <person name="Kirk D."/>
            <person name="Rokhsar D.S."/>
        </authorList>
    </citation>
    <scope>NUCLEOTIDE SEQUENCE [LARGE SCALE GENOMIC DNA]</scope>
    <source>
        <strain evidence="9">f. Nagariensis / Eve</strain>
    </source>
</reference>
<feature type="region of interest" description="Disordered" evidence="6">
    <location>
        <begin position="672"/>
        <end position="713"/>
    </location>
</feature>
<keyword evidence="5" id="KW-0539">Nucleus</keyword>
<feature type="region of interest" description="Disordered" evidence="6">
    <location>
        <begin position="775"/>
        <end position="831"/>
    </location>
</feature>
<dbReference type="GeneID" id="9624895"/>
<keyword evidence="4" id="KW-0804">Transcription</keyword>
<evidence type="ECO:0000256" key="6">
    <source>
        <dbReference type="SAM" id="MobiDB-lite"/>
    </source>
</evidence>
<dbReference type="SMART" id="SM00380">
    <property type="entry name" value="AP2"/>
    <property type="match status" value="1"/>
</dbReference>
<evidence type="ECO:0000259" key="7">
    <source>
        <dbReference type="PROSITE" id="PS51032"/>
    </source>
</evidence>